<dbReference type="Gene3D" id="1.10.3210.10">
    <property type="entry name" value="Hypothetical protein af1432"/>
    <property type="match status" value="1"/>
</dbReference>
<dbReference type="InterPro" id="IPR052020">
    <property type="entry name" value="Cyclic_di-GMP/3'3'-cGAMP_PDE"/>
</dbReference>
<dbReference type="Pfam" id="PF13487">
    <property type="entry name" value="HD_5"/>
    <property type="match status" value="1"/>
</dbReference>
<dbReference type="PANTHER" id="PTHR45228:SF5">
    <property type="entry name" value="CYCLIC DI-GMP PHOSPHODIESTERASE VC_1348-RELATED"/>
    <property type="match status" value="1"/>
</dbReference>
<feature type="domain" description="Response regulatory" evidence="1">
    <location>
        <begin position="8"/>
        <end position="123"/>
    </location>
</feature>
<dbReference type="InterPro" id="IPR001789">
    <property type="entry name" value="Sig_transdc_resp-reg_receiver"/>
</dbReference>
<evidence type="ECO:0000259" key="2">
    <source>
        <dbReference type="PROSITE" id="PS51832"/>
    </source>
</evidence>
<dbReference type="AlphaFoldDB" id="A0A644W6U3"/>
<dbReference type="Gene3D" id="3.40.50.2300">
    <property type="match status" value="1"/>
</dbReference>
<reference evidence="3" key="1">
    <citation type="submission" date="2019-08" db="EMBL/GenBank/DDBJ databases">
        <authorList>
            <person name="Kucharzyk K."/>
            <person name="Murdoch R.W."/>
            <person name="Higgins S."/>
            <person name="Loffler F."/>
        </authorList>
    </citation>
    <scope>NUCLEOTIDE SEQUENCE</scope>
</reference>
<evidence type="ECO:0000259" key="1">
    <source>
        <dbReference type="PROSITE" id="PS50110"/>
    </source>
</evidence>
<sequence length="337" mass="37961">MPPLTHQKILVAEDSLSQRAIISRHLRKWNYDVLEASDGLQALSLFRRESPPIVITDLDMPGIDGFRLIEAIRKSEIFRTFIIVLSASGDKSSVVSSLAMGADDYLVKPYHPEELRVRLSGAERVLLLQNQELLIFAMAQMVDTRSRETGAHLDRVQFFCRKLAEGLAAMGEEIVTPSWTNQLFSLSPLHDVGKIGIPDAVLNKPGRLTPEEFEVMKEHVTIGADIIARIHEKTGYAPFAFAEDIIRYHHEKFDGSGYPEGLSGDAIPLAARIVALADVYDAISSKRVYKPGFSREACWDIINEGRGTHFDPRLTDIFKEEESFFWGIVEEYRDLDM</sequence>
<dbReference type="SMART" id="SM00471">
    <property type="entry name" value="HDc"/>
    <property type="match status" value="1"/>
</dbReference>
<accession>A0A644W6U3</accession>
<feature type="domain" description="HD-GYP" evidence="2">
    <location>
        <begin position="127"/>
        <end position="334"/>
    </location>
</feature>
<keyword evidence="3" id="KW-0378">Hydrolase</keyword>
<dbReference type="CDD" id="cd00077">
    <property type="entry name" value="HDc"/>
    <property type="match status" value="1"/>
</dbReference>
<dbReference type="GO" id="GO:0000160">
    <property type="term" value="P:phosphorelay signal transduction system"/>
    <property type="evidence" value="ECO:0007669"/>
    <property type="project" value="InterPro"/>
</dbReference>
<dbReference type="InterPro" id="IPR011006">
    <property type="entry name" value="CheY-like_superfamily"/>
</dbReference>
<dbReference type="InterPro" id="IPR037522">
    <property type="entry name" value="HD_GYP_dom"/>
</dbReference>
<dbReference type="SUPFAM" id="SSF109604">
    <property type="entry name" value="HD-domain/PDEase-like"/>
    <property type="match status" value="1"/>
</dbReference>
<dbReference type="PANTHER" id="PTHR45228">
    <property type="entry name" value="CYCLIC DI-GMP PHOSPHODIESTERASE TM_0186-RELATED"/>
    <property type="match status" value="1"/>
</dbReference>
<name>A0A644W6U3_9ZZZZ</name>
<dbReference type="PROSITE" id="PS51832">
    <property type="entry name" value="HD_GYP"/>
    <property type="match status" value="1"/>
</dbReference>
<evidence type="ECO:0000313" key="3">
    <source>
        <dbReference type="EMBL" id="MPL99236.1"/>
    </source>
</evidence>
<dbReference type="SUPFAM" id="SSF52172">
    <property type="entry name" value="CheY-like"/>
    <property type="match status" value="1"/>
</dbReference>
<dbReference type="InterPro" id="IPR003607">
    <property type="entry name" value="HD/PDEase_dom"/>
</dbReference>
<proteinExistence type="predicted"/>
<dbReference type="Pfam" id="PF00072">
    <property type="entry name" value="Response_reg"/>
    <property type="match status" value="1"/>
</dbReference>
<organism evidence="3">
    <name type="scientific">bioreactor metagenome</name>
    <dbReference type="NCBI Taxonomy" id="1076179"/>
    <lineage>
        <taxon>unclassified sequences</taxon>
        <taxon>metagenomes</taxon>
        <taxon>ecological metagenomes</taxon>
    </lineage>
</organism>
<dbReference type="GO" id="GO:0016787">
    <property type="term" value="F:hydrolase activity"/>
    <property type="evidence" value="ECO:0007669"/>
    <property type="project" value="UniProtKB-KW"/>
</dbReference>
<comment type="caution">
    <text evidence="3">The sequence shown here is derived from an EMBL/GenBank/DDBJ whole genome shotgun (WGS) entry which is preliminary data.</text>
</comment>
<dbReference type="SMART" id="SM00448">
    <property type="entry name" value="REC"/>
    <property type="match status" value="1"/>
</dbReference>
<gene>
    <name evidence="3" type="ORF">SDC9_45453</name>
</gene>
<dbReference type="EC" id="3.1.4.-" evidence="3"/>
<dbReference type="EMBL" id="VSSQ01000654">
    <property type="protein sequence ID" value="MPL99236.1"/>
    <property type="molecule type" value="Genomic_DNA"/>
</dbReference>
<protein>
    <submittedName>
        <fullName evidence="3">Putative cyclic di-GMP phosphodiesterase</fullName>
        <ecNumber evidence="3">3.1.4.-</ecNumber>
    </submittedName>
</protein>
<dbReference type="PROSITE" id="PS50110">
    <property type="entry name" value="RESPONSE_REGULATORY"/>
    <property type="match status" value="1"/>
</dbReference>